<dbReference type="EMBL" id="JAYMYQ010000005">
    <property type="protein sequence ID" value="KAK7330139.1"/>
    <property type="molecule type" value="Genomic_DNA"/>
</dbReference>
<protein>
    <submittedName>
        <fullName evidence="1">Uncharacterized protein</fullName>
    </submittedName>
</protein>
<dbReference type="AlphaFoldDB" id="A0AAN9QCM4"/>
<evidence type="ECO:0000313" key="2">
    <source>
        <dbReference type="Proteomes" id="UP001367508"/>
    </source>
</evidence>
<organism evidence="1 2">
    <name type="scientific">Canavalia gladiata</name>
    <name type="common">Sword bean</name>
    <name type="synonym">Dolichos gladiatus</name>
    <dbReference type="NCBI Taxonomy" id="3824"/>
    <lineage>
        <taxon>Eukaryota</taxon>
        <taxon>Viridiplantae</taxon>
        <taxon>Streptophyta</taxon>
        <taxon>Embryophyta</taxon>
        <taxon>Tracheophyta</taxon>
        <taxon>Spermatophyta</taxon>
        <taxon>Magnoliopsida</taxon>
        <taxon>eudicotyledons</taxon>
        <taxon>Gunneridae</taxon>
        <taxon>Pentapetalae</taxon>
        <taxon>rosids</taxon>
        <taxon>fabids</taxon>
        <taxon>Fabales</taxon>
        <taxon>Fabaceae</taxon>
        <taxon>Papilionoideae</taxon>
        <taxon>50 kb inversion clade</taxon>
        <taxon>NPAAA clade</taxon>
        <taxon>indigoferoid/millettioid clade</taxon>
        <taxon>Phaseoleae</taxon>
        <taxon>Canavalia</taxon>
    </lineage>
</organism>
<comment type="caution">
    <text evidence="1">The sequence shown here is derived from an EMBL/GenBank/DDBJ whole genome shotgun (WGS) entry which is preliminary data.</text>
</comment>
<evidence type="ECO:0000313" key="1">
    <source>
        <dbReference type="EMBL" id="KAK7330139.1"/>
    </source>
</evidence>
<dbReference type="Proteomes" id="UP001367508">
    <property type="component" value="Unassembled WGS sequence"/>
</dbReference>
<proteinExistence type="predicted"/>
<gene>
    <name evidence="1" type="ORF">VNO77_24325</name>
</gene>
<keyword evidence="2" id="KW-1185">Reference proteome</keyword>
<reference evidence="1 2" key="1">
    <citation type="submission" date="2024-01" db="EMBL/GenBank/DDBJ databases">
        <title>The genomes of 5 underutilized Papilionoideae crops provide insights into root nodulation and disease resistanc.</title>
        <authorList>
            <person name="Jiang F."/>
        </authorList>
    </citation>
    <scope>NUCLEOTIDE SEQUENCE [LARGE SCALE GENOMIC DNA]</scope>
    <source>
        <strain evidence="1">LVBAO_FW01</strain>
        <tissue evidence="1">Leaves</tissue>
    </source>
</reference>
<sequence length="97" mass="11202">MYHIQSRYPSSFYTDLAKMSQGIVVAPLCSKDGQKQTDHSIVGRLMLSLCHELKRVTSLIWCVFFLDEDTRKEKHPPYSDNWSITLDPCNMLGELVH</sequence>
<accession>A0AAN9QCM4</accession>
<name>A0AAN9QCM4_CANGL</name>